<feature type="compositionally biased region" description="Basic and acidic residues" evidence="7">
    <location>
        <begin position="197"/>
        <end position="206"/>
    </location>
</feature>
<evidence type="ECO:0000256" key="3">
    <source>
        <dbReference type="ARBA" id="ARBA00022825"/>
    </source>
</evidence>
<evidence type="ECO:0000256" key="5">
    <source>
        <dbReference type="PROSITE-ProRule" id="PRU00059"/>
    </source>
</evidence>
<dbReference type="EMBL" id="QCYY01002944">
    <property type="protein sequence ID" value="ROT66381.1"/>
    <property type="molecule type" value="Genomic_DNA"/>
</dbReference>
<feature type="region of interest" description="Disordered" evidence="7">
    <location>
        <begin position="481"/>
        <end position="736"/>
    </location>
</feature>
<evidence type="ECO:0000256" key="1">
    <source>
        <dbReference type="ARBA" id="ARBA00022670"/>
    </source>
</evidence>
<dbReference type="PROSITE" id="PS50240">
    <property type="entry name" value="TRYPSIN_DOM"/>
    <property type="match status" value="1"/>
</dbReference>
<dbReference type="CDD" id="cd00190">
    <property type="entry name" value="Tryp_SPc"/>
    <property type="match status" value="1"/>
</dbReference>
<evidence type="ECO:0000256" key="4">
    <source>
        <dbReference type="ARBA" id="ARBA00023157"/>
    </source>
</evidence>
<feature type="compositionally biased region" description="Basic and acidic residues" evidence="7">
    <location>
        <begin position="111"/>
        <end position="125"/>
    </location>
</feature>
<accession>A0A3R7LWI4</accession>
<dbReference type="PROSITE" id="PS00134">
    <property type="entry name" value="TRYPSIN_HIS"/>
    <property type="match status" value="1"/>
</dbReference>
<dbReference type="SUPFAM" id="SSF49854">
    <property type="entry name" value="Spermadhesin, CUB domain"/>
    <property type="match status" value="1"/>
</dbReference>
<evidence type="ECO:0000259" key="9">
    <source>
        <dbReference type="PROSITE" id="PS01180"/>
    </source>
</evidence>
<keyword evidence="2 6" id="KW-0378">Hydrolase</keyword>
<dbReference type="PRINTS" id="PR00722">
    <property type="entry name" value="CHYMOTRYPSIN"/>
</dbReference>
<feature type="domain" description="Peptidase S1" evidence="10">
    <location>
        <begin position="762"/>
        <end position="998"/>
    </location>
</feature>
<organism evidence="11 12">
    <name type="scientific">Penaeus vannamei</name>
    <name type="common">Whiteleg shrimp</name>
    <name type="synonym">Litopenaeus vannamei</name>
    <dbReference type="NCBI Taxonomy" id="6689"/>
    <lineage>
        <taxon>Eukaryota</taxon>
        <taxon>Metazoa</taxon>
        <taxon>Ecdysozoa</taxon>
        <taxon>Arthropoda</taxon>
        <taxon>Crustacea</taxon>
        <taxon>Multicrustacea</taxon>
        <taxon>Malacostraca</taxon>
        <taxon>Eumalacostraca</taxon>
        <taxon>Eucarida</taxon>
        <taxon>Decapoda</taxon>
        <taxon>Dendrobranchiata</taxon>
        <taxon>Penaeoidea</taxon>
        <taxon>Penaeidae</taxon>
        <taxon>Penaeus</taxon>
    </lineage>
</organism>
<dbReference type="InterPro" id="IPR001254">
    <property type="entry name" value="Trypsin_dom"/>
</dbReference>
<feature type="compositionally biased region" description="Polar residues" evidence="7">
    <location>
        <begin position="507"/>
        <end position="609"/>
    </location>
</feature>
<dbReference type="Proteomes" id="UP000283509">
    <property type="component" value="Unassembled WGS sequence"/>
</dbReference>
<dbReference type="Pfam" id="PF00089">
    <property type="entry name" value="Trypsin"/>
    <property type="match status" value="1"/>
</dbReference>
<proteinExistence type="predicted"/>
<feature type="non-terminal residue" evidence="11">
    <location>
        <position position="1"/>
    </location>
</feature>
<dbReference type="InterPro" id="IPR000859">
    <property type="entry name" value="CUB_dom"/>
</dbReference>
<feature type="domain" description="CUB" evidence="9">
    <location>
        <begin position="359"/>
        <end position="471"/>
    </location>
</feature>
<dbReference type="Gene3D" id="2.40.10.10">
    <property type="entry name" value="Trypsin-like serine proteases"/>
    <property type="match status" value="1"/>
</dbReference>
<protein>
    <submittedName>
        <fullName evidence="11">Serine proteinase stubble</fullName>
    </submittedName>
</protein>
<dbReference type="OrthoDB" id="5844829at2759"/>
<feature type="chain" id="PRO_5018768270" evidence="8">
    <location>
        <begin position="30"/>
        <end position="1002"/>
    </location>
</feature>
<feature type="signal peptide" evidence="8">
    <location>
        <begin position="1"/>
        <end position="29"/>
    </location>
</feature>
<dbReference type="PANTHER" id="PTHR24252:SF7">
    <property type="entry name" value="HYALIN"/>
    <property type="match status" value="1"/>
</dbReference>
<keyword evidence="1 6" id="KW-0645">Protease</keyword>
<keyword evidence="12" id="KW-1185">Reference proteome</keyword>
<evidence type="ECO:0000256" key="8">
    <source>
        <dbReference type="SAM" id="SignalP"/>
    </source>
</evidence>
<reference evidence="11 12" key="1">
    <citation type="submission" date="2018-04" db="EMBL/GenBank/DDBJ databases">
        <authorList>
            <person name="Zhang X."/>
            <person name="Yuan J."/>
            <person name="Li F."/>
            <person name="Xiang J."/>
        </authorList>
    </citation>
    <scope>NUCLEOTIDE SEQUENCE [LARGE SCALE GENOMIC DNA]</scope>
    <source>
        <tissue evidence="11">Muscle</tissue>
    </source>
</reference>
<feature type="compositionally biased region" description="Basic and acidic residues" evidence="7">
    <location>
        <begin position="60"/>
        <end position="78"/>
    </location>
</feature>
<comment type="caution">
    <text evidence="11">The sequence shown here is derived from an EMBL/GenBank/DDBJ whole genome shotgun (WGS) entry which is preliminary data.</text>
</comment>
<dbReference type="Pfam" id="PF00431">
    <property type="entry name" value="CUB"/>
    <property type="match status" value="1"/>
</dbReference>
<dbReference type="InterPro" id="IPR001314">
    <property type="entry name" value="Peptidase_S1A"/>
</dbReference>
<keyword evidence="8" id="KW-0732">Signal</keyword>
<dbReference type="SUPFAM" id="SSF50494">
    <property type="entry name" value="Trypsin-like serine proteases"/>
    <property type="match status" value="1"/>
</dbReference>
<dbReference type="InterPro" id="IPR035914">
    <property type="entry name" value="Sperma_CUB_dom_sf"/>
</dbReference>
<dbReference type="InterPro" id="IPR033116">
    <property type="entry name" value="TRYPSIN_SER"/>
</dbReference>
<dbReference type="FunFam" id="2.40.10.10:FF:000006">
    <property type="entry name" value="Serine proteinase stubble"/>
    <property type="match status" value="1"/>
</dbReference>
<evidence type="ECO:0000256" key="2">
    <source>
        <dbReference type="ARBA" id="ARBA00022801"/>
    </source>
</evidence>
<keyword evidence="3 6" id="KW-0720">Serine protease</keyword>
<dbReference type="AlphaFoldDB" id="A0A3R7LWI4"/>
<dbReference type="Gene3D" id="2.60.120.290">
    <property type="entry name" value="Spermadhesin, CUB domain"/>
    <property type="match status" value="1"/>
</dbReference>
<dbReference type="InterPro" id="IPR018114">
    <property type="entry name" value="TRYPSIN_HIS"/>
</dbReference>
<dbReference type="GO" id="GO:0006508">
    <property type="term" value="P:proteolysis"/>
    <property type="evidence" value="ECO:0007669"/>
    <property type="project" value="UniProtKB-KW"/>
</dbReference>
<gene>
    <name evidence="11" type="ORF">C7M84_015587</name>
</gene>
<sequence>LRPAASHGAPGRATAALLLLLAVASQGLTSEDGGRPSIPDGIPQGHAAAISPAGAPLVAKGERRPDLQVRKASDEHPRPLKTSLYGAGSLQRPRVGRTSDGKRSVRGNTKTARESRIVRKADGARQKLPSGESESSKKRKQKRKDKRARTKERQQKRRNKGNKKTRKNGTSKKASPPKKKVKKGNSQRSNRNKNKKAREPKEEKQKKNNKNSHKKKIVKSSTKKLEGEIRQISDGSCDVSTKVGKGEVVAVESRATSEAVDCKHKIRASKGATLKMTCPRFSLSPSRCKEEKVVIKEIGKGNFKKKYCKGKIPGEEVSDAGLEAVTLLHRRAKLKGKQCAVGFLCLFSTSEISSKVSECRGKYKLQEGESMIVAPSTFRDKVSCRYTFKSPKGTTLALSCPSFNLSERGCGRERVIVREKKAKYKKKFCKTSNPAKERSQTTSNHFTITHKRKKLKDKECERGFWCQVSVVKGKPVTAKPTVEQPVTAEPTVEQPVTAEPTVDQPVTEKSTTGPPITNKPLTGQESTATASQPTISQTRGVTTTIPISQGPTSTTEPPPSIQSTVSKGTSAQPSTPKQTQPAASTLTNSRPPVSTQTSVQPLTPTQISVQPSQTSAQTSKSSQPSTQSATSTKPPMQTTMSTQSTTSKQTPTQTTTSTQTPTQTTTLTQDDVTQTPTQTTTSTQTPTQTTTSTQTPTQTTTPIQTSTQTTTSTSMQPATSSQTSPQTSTSTQTSASTTAAAIQPRFFCENCGSVPSASGARIVGGQDVSVGEYPWMALVYVSRSSGKVSICGASLIKSRWLLSASHCFYKIVYDLVAVFLGDHDITNNTEVPTTIGSVKSIVLHPQFDPKTFDNDVALIELQADVAFTPLIAPVCLAAAEDAEGATKAVATGWGDTSFGGDLSPVLQEVELDLISNAECRNFFKQTTVTVTDNMMCAYTEGRDACQGDSGGPLVRQLADGRWVQLGVVSFGVECAKVGSPGIFTRAQRYVDWIVNVTTSDGC</sequence>
<feature type="compositionally biased region" description="Low complexity" evidence="7">
    <location>
        <begin position="610"/>
        <end position="736"/>
    </location>
</feature>
<keyword evidence="4" id="KW-1015">Disulfide bond</keyword>
<dbReference type="PROSITE" id="PS00135">
    <property type="entry name" value="TRYPSIN_SER"/>
    <property type="match status" value="1"/>
</dbReference>
<reference evidence="11 12" key="2">
    <citation type="submission" date="2019-01" db="EMBL/GenBank/DDBJ databases">
        <title>The decoding of complex shrimp genome reveals the adaptation for benthos swimmer, frequently molting mechanism and breeding impact on genome.</title>
        <authorList>
            <person name="Sun Y."/>
            <person name="Gao Y."/>
            <person name="Yu Y."/>
        </authorList>
    </citation>
    <scope>NUCLEOTIDE SEQUENCE [LARGE SCALE GENOMIC DNA]</scope>
    <source>
        <tissue evidence="11">Muscle</tissue>
    </source>
</reference>
<comment type="caution">
    <text evidence="5">Lacks conserved residue(s) required for the propagation of feature annotation.</text>
</comment>
<dbReference type="PROSITE" id="PS01180">
    <property type="entry name" value="CUB"/>
    <property type="match status" value="1"/>
</dbReference>
<dbReference type="SMART" id="SM00020">
    <property type="entry name" value="Tryp_SPc"/>
    <property type="match status" value="1"/>
</dbReference>
<evidence type="ECO:0000313" key="12">
    <source>
        <dbReference type="Proteomes" id="UP000283509"/>
    </source>
</evidence>
<evidence type="ECO:0000256" key="6">
    <source>
        <dbReference type="RuleBase" id="RU363034"/>
    </source>
</evidence>
<feature type="region of interest" description="Disordered" evidence="7">
    <location>
        <begin position="29"/>
        <end position="225"/>
    </location>
</feature>
<feature type="compositionally biased region" description="Basic residues" evidence="7">
    <location>
        <begin position="207"/>
        <end position="222"/>
    </location>
</feature>
<feature type="compositionally biased region" description="Basic residues" evidence="7">
    <location>
        <begin position="137"/>
        <end position="196"/>
    </location>
</feature>
<dbReference type="GO" id="GO:0004252">
    <property type="term" value="F:serine-type endopeptidase activity"/>
    <property type="evidence" value="ECO:0007669"/>
    <property type="project" value="InterPro"/>
</dbReference>
<dbReference type="PANTHER" id="PTHR24252">
    <property type="entry name" value="ACROSIN-RELATED"/>
    <property type="match status" value="1"/>
</dbReference>
<feature type="region of interest" description="Disordered" evidence="7">
    <location>
        <begin position="431"/>
        <end position="450"/>
    </location>
</feature>
<dbReference type="InterPro" id="IPR043504">
    <property type="entry name" value="Peptidase_S1_PA_chymotrypsin"/>
</dbReference>
<dbReference type="InterPro" id="IPR009003">
    <property type="entry name" value="Peptidase_S1_PA"/>
</dbReference>
<evidence type="ECO:0000313" key="11">
    <source>
        <dbReference type="EMBL" id="ROT66381.1"/>
    </source>
</evidence>
<name>A0A3R7LWI4_PENVA</name>
<evidence type="ECO:0000256" key="7">
    <source>
        <dbReference type="SAM" id="MobiDB-lite"/>
    </source>
</evidence>
<evidence type="ECO:0000259" key="10">
    <source>
        <dbReference type="PROSITE" id="PS50240"/>
    </source>
</evidence>